<accession>A0ABY9WJM0</accession>
<dbReference type="PANTHER" id="PTHR43130">
    <property type="entry name" value="ARAC-FAMILY TRANSCRIPTIONAL REGULATOR"/>
    <property type="match status" value="1"/>
</dbReference>
<dbReference type="Pfam" id="PF01965">
    <property type="entry name" value="DJ-1_PfpI"/>
    <property type="match status" value="1"/>
</dbReference>
<dbReference type="InterPro" id="IPR052158">
    <property type="entry name" value="INH-QAR"/>
</dbReference>
<dbReference type="SUPFAM" id="SSF52317">
    <property type="entry name" value="Class I glutamine amidotransferase-like"/>
    <property type="match status" value="1"/>
</dbReference>
<dbReference type="Gene3D" id="3.40.50.880">
    <property type="match status" value="1"/>
</dbReference>
<evidence type="ECO:0000259" key="1">
    <source>
        <dbReference type="Pfam" id="PF01965"/>
    </source>
</evidence>
<dbReference type="EMBL" id="CP043494">
    <property type="protein sequence ID" value="WNG44027.1"/>
    <property type="molecule type" value="Genomic_DNA"/>
</dbReference>
<keyword evidence="3" id="KW-1185">Reference proteome</keyword>
<dbReference type="InterPro" id="IPR002818">
    <property type="entry name" value="DJ-1/PfpI"/>
</dbReference>
<name>A0ABY9WJM0_9BACT</name>
<dbReference type="PANTHER" id="PTHR43130:SF2">
    <property type="entry name" value="DJ-1_PFPI DOMAIN-CONTAINING PROTEIN"/>
    <property type="match status" value="1"/>
</dbReference>
<feature type="domain" description="DJ-1/PfpI" evidence="1">
    <location>
        <begin position="7"/>
        <end position="164"/>
    </location>
</feature>
<reference evidence="2 3" key="1">
    <citation type="submission" date="2019-08" db="EMBL/GenBank/DDBJ databases">
        <title>Archangium and Cystobacter genomes.</title>
        <authorList>
            <person name="Chen I.-C.K."/>
            <person name="Wielgoss S."/>
        </authorList>
    </citation>
    <scope>NUCLEOTIDE SEQUENCE [LARGE SCALE GENOMIC DNA]</scope>
    <source>
        <strain evidence="2 3">Cbm 6</strain>
    </source>
</reference>
<gene>
    <name evidence="2" type="ORF">F0U60_07905</name>
</gene>
<evidence type="ECO:0000313" key="2">
    <source>
        <dbReference type="EMBL" id="WNG44027.1"/>
    </source>
</evidence>
<dbReference type="Proteomes" id="UP001611383">
    <property type="component" value="Chromosome"/>
</dbReference>
<dbReference type="RefSeq" id="WP_395816042.1">
    <property type="nucleotide sequence ID" value="NZ_CP043494.1"/>
</dbReference>
<proteinExistence type="predicted"/>
<protein>
    <submittedName>
        <fullName evidence="2">DJ-1/PfpI family protein</fullName>
    </submittedName>
</protein>
<evidence type="ECO:0000313" key="3">
    <source>
        <dbReference type="Proteomes" id="UP001611383"/>
    </source>
</evidence>
<dbReference type="InterPro" id="IPR029062">
    <property type="entry name" value="Class_I_gatase-like"/>
</dbReference>
<dbReference type="CDD" id="cd03139">
    <property type="entry name" value="GATase1_PfpI_2"/>
    <property type="match status" value="1"/>
</dbReference>
<sequence>MASNLDIVFPLYPGVSYLDFMGPQAVFGLLPGARQIFASVGGQPIREGSLTLSPLARLEDVQRCDVLCVPGGPITHAVEDRVFMDALRRLASTARFVTSVCTGSLILGAAGLLENRRAACHWSAREQLSLFGAIPDAARVVRDGHVLTGGGVTAGIDFALTLVAELAGPVTAQSIQLLLEYAPAPPFNAGRPELASEEVLGRLPTVAAALGFDMAKEEAVVQRLGADYRRGSNPAA</sequence>
<organism evidence="2 3">
    <name type="scientific">Archangium minus</name>
    <dbReference type="NCBI Taxonomy" id="83450"/>
    <lineage>
        <taxon>Bacteria</taxon>
        <taxon>Pseudomonadati</taxon>
        <taxon>Myxococcota</taxon>
        <taxon>Myxococcia</taxon>
        <taxon>Myxococcales</taxon>
        <taxon>Cystobacterineae</taxon>
        <taxon>Archangiaceae</taxon>
        <taxon>Archangium</taxon>
    </lineage>
</organism>